<evidence type="ECO:0000313" key="1">
    <source>
        <dbReference type="EMBL" id="GMT16412.1"/>
    </source>
</evidence>
<dbReference type="EMBL" id="BTSY01000002">
    <property type="protein sequence ID" value="GMT16412.1"/>
    <property type="molecule type" value="Genomic_DNA"/>
</dbReference>
<feature type="non-terminal residue" evidence="1">
    <location>
        <position position="106"/>
    </location>
</feature>
<name>A0AAV5VCG5_9BILA</name>
<keyword evidence="2" id="KW-1185">Reference proteome</keyword>
<reference evidence="1" key="1">
    <citation type="submission" date="2023-10" db="EMBL/GenBank/DDBJ databases">
        <title>Genome assembly of Pristionchus species.</title>
        <authorList>
            <person name="Yoshida K."/>
            <person name="Sommer R.J."/>
        </authorList>
    </citation>
    <scope>NUCLEOTIDE SEQUENCE</scope>
    <source>
        <strain evidence="1">RS5133</strain>
    </source>
</reference>
<gene>
    <name evidence="1" type="ORF">PFISCL1PPCAC_7709</name>
</gene>
<evidence type="ECO:0000313" key="2">
    <source>
        <dbReference type="Proteomes" id="UP001432322"/>
    </source>
</evidence>
<protein>
    <submittedName>
        <fullName evidence="1">Uncharacterized protein</fullName>
    </submittedName>
</protein>
<proteinExistence type="predicted"/>
<dbReference type="AlphaFoldDB" id="A0AAV5VCG5"/>
<dbReference type="Proteomes" id="UP001432322">
    <property type="component" value="Unassembled WGS sequence"/>
</dbReference>
<organism evidence="1 2">
    <name type="scientific">Pristionchus fissidentatus</name>
    <dbReference type="NCBI Taxonomy" id="1538716"/>
    <lineage>
        <taxon>Eukaryota</taxon>
        <taxon>Metazoa</taxon>
        <taxon>Ecdysozoa</taxon>
        <taxon>Nematoda</taxon>
        <taxon>Chromadorea</taxon>
        <taxon>Rhabditida</taxon>
        <taxon>Rhabditina</taxon>
        <taxon>Diplogasteromorpha</taxon>
        <taxon>Diplogasteroidea</taxon>
        <taxon>Neodiplogasteridae</taxon>
        <taxon>Pristionchus</taxon>
    </lineage>
</organism>
<accession>A0AAV5VCG5</accession>
<feature type="non-terminal residue" evidence="1">
    <location>
        <position position="1"/>
    </location>
</feature>
<sequence length="106" mass="12329">QITHISSLNDIVPLGIVDETEKGYKVKIGCITKEFLEELEHPEFGKDITKLFEIVREGDDMFVWASSLQVRYILPTIVAKWEKEKLIESTTEKIKKMTLINYKPYP</sequence>
<comment type="caution">
    <text evidence="1">The sequence shown here is derived from an EMBL/GenBank/DDBJ whole genome shotgun (WGS) entry which is preliminary data.</text>
</comment>